<protein>
    <recommendedName>
        <fullName evidence="5">Secreted protein</fullName>
    </recommendedName>
</protein>
<dbReference type="EMBL" id="AMYB01000003">
    <property type="protein sequence ID" value="OAD04374.1"/>
    <property type="molecule type" value="Genomic_DNA"/>
</dbReference>
<feature type="chain" id="PRO_5007898938" description="Secreted protein" evidence="2">
    <location>
        <begin position="20"/>
        <end position="85"/>
    </location>
</feature>
<evidence type="ECO:0000313" key="4">
    <source>
        <dbReference type="Proteomes" id="UP000077051"/>
    </source>
</evidence>
<accession>A0A168M4K1</accession>
<feature type="compositionally biased region" description="Polar residues" evidence="1">
    <location>
        <begin position="62"/>
        <end position="71"/>
    </location>
</feature>
<comment type="caution">
    <text evidence="3">The sequence shown here is derived from an EMBL/GenBank/DDBJ whole genome shotgun (WGS) entry which is preliminary data.</text>
</comment>
<feature type="signal peptide" evidence="2">
    <location>
        <begin position="1"/>
        <end position="19"/>
    </location>
</feature>
<sequence length="85" mass="9111">MNMAFLAITATFQLHFIFAKGSCCGHEGSFSSCSFIRTAGFWVCPDAAASSDVDSGHLVPTRRSQGVSSEIGNDGKNTQKHWPLS</sequence>
<name>A0A168M4K1_MUCCL</name>
<reference evidence="3 4" key="1">
    <citation type="submission" date="2015-06" db="EMBL/GenBank/DDBJ databases">
        <title>Expansion of signal transduction pathways in fungi by whole-genome duplication.</title>
        <authorList>
            <consortium name="DOE Joint Genome Institute"/>
            <person name="Corrochano L.M."/>
            <person name="Kuo A."/>
            <person name="Marcet-Houben M."/>
            <person name="Polaino S."/>
            <person name="Salamov A."/>
            <person name="Villalobos J.M."/>
            <person name="Alvarez M.I."/>
            <person name="Avalos J."/>
            <person name="Benito E.P."/>
            <person name="Benoit I."/>
            <person name="Burger G."/>
            <person name="Camino L.P."/>
            <person name="Canovas D."/>
            <person name="Cerda-Olmedo E."/>
            <person name="Cheng J.-F."/>
            <person name="Dominguez A."/>
            <person name="Elias M."/>
            <person name="Eslava A.P."/>
            <person name="Glaser F."/>
            <person name="Grimwood J."/>
            <person name="Gutierrez G."/>
            <person name="Heitman J."/>
            <person name="Henrissat B."/>
            <person name="Iturriaga E.A."/>
            <person name="Lang B.F."/>
            <person name="Lavin J.L."/>
            <person name="Lee S."/>
            <person name="Li W."/>
            <person name="Lindquist E."/>
            <person name="Lopez-Garcia S."/>
            <person name="Luque E.M."/>
            <person name="Marcos A.T."/>
            <person name="Martin J."/>
            <person name="Mccluskey K."/>
            <person name="Medina H.R."/>
            <person name="Miralles-Duran A."/>
            <person name="Miyazaki A."/>
            <person name="Munoz-Torres E."/>
            <person name="Oguiza J.A."/>
            <person name="Ohm R."/>
            <person name="Olmedo M."/>
            <person name="Orejas M."/>
            <person name="Ortiz-Castellanos L."/>
            <person name="Pisabarro A.G."/>
            <person name="Rodriguez-Romero J."/>
            <person name="Ruiz-Herrera J."/>
            <person name="Ruiz-Vazquez R."/>
            <person name="Sanz C."/>
            <person name="Schackwitz W."/>
            <person name="Schmutz J."/>
            <person name="Shahriari M."/>
            <person name="Shelest E."/>
            <person name="Silva-Franco F."/>
            <person name="Soanes D."/>
            <person name="Syed K."/>
            <person name="Tagua V.G."/>
            <person name="Talbot N.J."/>
            <person name="Thon M."/>
            <person name="De Vries R.P."/>
            <person name="Wiebenga A."/>
            <person name="Yadav J.S."/>
            <person name="Braun E.L."/>
            <person name="Baker S."/>
            <person name="Garre V."/>
            <person name="Horwitz B."/>
            <person name="Torres-Martinez S."/>
            <person name="Idnurm A."/>
            <person name="Herrera-Estrella A."/>
            <person name="Gabaldon T."/>
            <person name="Grigoriev I.V."/>
        </authorList>
    </citation>
    <scope>NUCLEOTIDE SEQUENCE [LARGE SCALE GENOMIC DNA]</scope>
    <source>
        <strain evidence="3 4">CBS 277.49</strain>
    </source>
</reference>
<evidence type="ECO:0000256" key="2">
    <source>
        <dbReference type="SAM" id="SignalP"/>
    </source>
</evidence>
<organism evidence="3 4">
    <name type="scientific">Mucor lusitanicus CBS 277.49</name>
    <dbReference type="NCBI Taxonomy" id="747725"/>
    <lineage>
        <taxon>Eukaryota</taxon>
        <taxon>Fungi</taxon>
        <taxon>Fungi incertae sedis</taxon>
        <taxon>Mucoromycota</taxon>
        <taxon>Mucoromycotina</taxon>
        <taxon>Mucoromycetes</taxon>
        <taxon>Mucorales</taxon>
        <taxon>Mucorineae</taxon>
        <taxon>Mucoraceae</taxon>
        <taxon>Mucor</taxon>
    </lineage>
</organism>
<gene>
    <name evidence="3" type="ORF">MUCCIDRAFT_155589</name>
</gene>
<keyword evidence="4" id="KW-1185">Reference proteome</keyword>
<evidence type="ECO:0008006" key="5">
    <source>
        <dbReference type="Google" id="ProtNLM"/>
    </source>
</evidence>
<feature type="region of interest" description="Disordered" evidence="1">
    <location>
        <begin position="49"/>
        <end position="85"/>
    </location>
</feature>
<dbReference type="VEuPathDB" id="FungiDB:MUCCIDRAFT_155589"/>
<proteinExistence type="predicted"/>
<evidence type="ECO:0000256" key="1">
    <source>
        <dbReference type="SAM" id="MobiDB-lite"/>
    </source>
</evidence>
<dbReference type="AlphaFoldDB" id="A0A168M4K1"/>
<keyword evidence="2" id="KW-0732">Signal</keyword>
<dbReference type="Proteomes" id="UP000077051">
    <property type="component" value="Unassembled WGS sequence"/>
</dbReference>
<evidence type="ECO:0000313" key="3">
    <source>
        <dbReference type="EMBL" id="OAD04374.1"/>
    </source>
</evidence>